<keyword evidence="3" id="KW-0694">RNA-binding</keyword>
<dbReference type="PANTHER" id="PTHR47683:SF2">
    <property type="entry name" value="RNA-BINDING S4 DOMAIN-CONTAINING PROTEIN"/>
    <property type="match status" value="1"/>
</dbReference>
<accession>A0A4Q0VXC3</accession>
<dbReference type="SUPFAM" id="SSF55120">
    <property type="entry name" value="Pseudouridine synthase"/>
    <property type="match status" value="1"/>
</dbReference>
<feature type="domain" description="RNA-binding S4" evidence="5">
    <location>
        <begin position="1"/>
        <end position="59"/>
    </location>
</feature>
<dbReference type="SMART" id="SM00363">
    <property type="entry name" value="S4"/>
    <property type="match status" value="1"/>
</dbReference>
<evidence type="ECO:0000313" key="6">
    <source>
        <dbReference type="EMBL" id="RXJ04324.1"/>
    </source>
</evidence>
<dbReference type="Gene3D" id="3.10.290.10">
    <property type="entry name" value="RNA-binding S4 domain"/>
    <property type="match status" value="1"/>
</dbReference>
<comment type="similarity">
    <text evidence="1 4">Belongs to the pseudouridine synthase RsuA family.</text>
</comment>
<dbReference type="GO" id="GO:0120159">
    <property type="term" value="F:rRNA pseudouridine synthase activity"/>
    <property type="evidence" value="ECO:0007669"/>
    <property type="project" value="UniProtKB-ARBA"/>
</dbReference>
<dbReference type="PROSITE" id="PS50889">
    <property type="entry name" value="S4"/>
    <property type="match status" value="1"/>
</dbReference>
<keyword evidence="2 4" id="KW-0413">Isomerase</keyword>
<dbReference type="OrthoDB" id="9807213at2"/>
<dbReference type="InterPro" id="IPR002942">
    <property type="entry name" value="S4_RNA-bd"/>
</dbReference>
<dbReference type="FunFam" id="3.30.70.1560:FF:000002">
    <property type="entry name" value="Pseudouridine synthase"/>
    <property type="match status" value="1"/>
</dbReference>
<dbReference type="Gene3D" id="3.30.70.580">
    <property type="entry name" value="Pseudouridine synthase I, catalytic domain, N-terminal subdomain"/>
    <property type="match status" value="1"/>
</dbReference>
<dbReference type="InterPro" id="IPR036986">
    <property type="entry name" value="S4_RNA-bd_sf"/>
</dbReference>
<dbReference type="PROSITE" id="PS01149">
    <property type="entry name" value="PSI_RSU"/>
    <property type="match status" value="1"/>
</dbReference>
<name>A0A4Q0VXC3_9BACI</name>
<dbReference type="RefSeq" id="WP_129076671.1">
    <property type="nucleotide sequence ID" value="NZ_QOUX01000001.1"/>
</dbReference>
<keyword evidence="7" id="KW-1185">Reference proteome</keyword>
<dbReference type="Pfam" id="PF01479">
    <property type="entry name" value="S4"/>
    <property type="match status" value="1"/>
</dbReference>
<gene>
    <name evidence="6" type="ORF">DS745_02770</name>
</gene>
<dbReference type="GO" id="GO:0000455">
    <property type="term" value="P:enzyme-directed rRNA pseudouridine synthesis"/>
    <property type="evidence" value="ECO:0007669"/>
    <property type="project" value="UniProtKB-ARBA"/>
</dbReference>
<dbReference type="InterPro" id="IPR042092">
    <property type="entry name" value="PsdUridine_s_RsuA/RluB/E/F_cat"/>
</dbReference>
<dbReference type="EMBL" id="QOUX01000001">
    <property type="protein sequence ID" value="RXJ04324.1"/>
    <property type="molecule type" value="Genomic_DNA"/>
</dbReference>
<dbReference type="GO" id="GO:0003723">
    <property type="term" value="F:RNA binding"/>
    <property type="evidence" value="ECO:0007669"/>
    <property type="project" value="UniProtKB-KW"/>
</dbReference>
<dbReference type="Proteomes" id="UP000290649">
    <property type="component" value="Unassembled WGS sequence"/>
</dbReference>
<evidence type="ECO:0000256" key="3">
    <source>
        <dbReference type="PROSITE-ProRule" id="PRU00182"/>
    </source>
</evidence>
<dbReference type="NCBIfam" id="TIGR00093">
    <property type="entry name" value="pseudouridine synthase"/>
    <property type="match status" value="1"/>
</dbReference>
<dbReference type="EC" id="5.4.99.-" evidence="4"/>
<sequence>MIIDKFISITGVCSRRETKRLIAAGRITINNTICRYGDSVGPSDQVLIDGKPIEGKKENVYIILNKPAGITCTASKEVKTNLIDYMDYPERIFAVGRLDKESDGLLLMTNDGDIVNEILRSENNHEKEYIVTVNKPITDEFIQGMSSGVDIMNTTTKPCHVSRVSDNVFRIILTQGLNRQIRRMCKVFGYHVERLQRIRIMNLMIKDLPVGEWRYLSESELSELKTLLD</sequence>
<dbReference type="InterPro" id="IPR018496">
    <property type="entry name" value="PsdUridine_synth_RsuA/RluB_CS"/>
</dbReference>
<dbReference type="Pfam" id="PF00849">
    <property type="entry name" value="PseudoU_synth_2"/>
    <property type="match status" value="1"/>
</dbReference>
<dbReference type="CDD" id="cd02554">
    <property type="entry name" value="PseudoU_synth_RluF"/>
    <property type="match status" value="1"/>
</dbReference>
<reference evidence="6 7" key="1">
    <citation type="journal article" date="2019" name="Int. J. Syst. Evol. Microbiol.">
        <title>Anaerobacillus alkaliphilus sp. nov., a novel alkaliphilic and moderately halophilic bacterium.</title>
        <authorList>
            <person name="Borsodi A.K."/>
            <person name="Aszalos J.M."/>
            <person name="Bihari P."/>
            <person name="Nagy I."/>
            <person name="Schumann P."/>
            <person name="Sproer C."/>
            <person name="Kovacs A.L."/>
            <person name="Boka K."/>
            <person name="Dobosy P."/>
            <person name="Ovari M."/>
            <person name="Szili-Kovacs T."/>
            <person name="Toth E."/>
        </authorList>
    </citation>
    <scope>NUCLEOTIDE SEQUENCE [LARGE SCALE GENOMIC DNA]</scope>
    <source>
        <strain evidence="6 7">B16-10</strain>
    </source>
</reference>
<dbReference type="InterPro" id="IPR050343">
    <property type="entry name" value="RsuA_PseudoU_synthase"/>
</dbReference>
<dbReference type="CDD" id="cd00165">
    <property type="entry name" value="S4"/>
    <property type="match status" value="1"/>
</dbReference>
<evidence type="ECO:0000256" key="4">
    <source>
        <dbReference type="RuleBase" id="RU003887"/>
    </source>
</evidence>
<dbReference type="PANTHER" id="PTHR47683">
    <property type="entry name" value="PSEUDOURIDINE SYNTHASE FAMILY PROTEIN-RELATED"/>
    <property type="match status" value="1"/>
</dbReference>
<dbReference type="InterPro" id="IPR020103">
    <property type="entry name" value="PsdUridine_synth_cat_dom_sf"/>
</dbReference>
<dbReference type="Gene3D" id="3.30.70.1560">
    <property type="entry name" value="Alpha-L RNA-binding motif"/>
    <property type="match status" value="1"/>
</dbReference>
<dbReference type="InterPro" id="IPR006145">
    <property type="entry name" value="PsdUridine_synth_RsuA/RluA"/>
</dbReference>
<dbReference type="InterPro" id="IPR020094">
    <property type="entry name" value="TruA/RsuA/RluB/E/F_N"/>
</dbReference>
<evidence type="ECO:0000256" key="2">
    <source>
        <dbReference type="ARBA" id="ARBA00023235"/>
    </source>
</evidence>
<proteinExistence type="inferred from homology"/>
<evidence type="ECO:0000256" key="1">
    <source>
        <dbReference type="ARBA" id="ARBA00008348"/>
    </source>
</evidence>
<dbReference type="AlphaFoldDB" id="A0A4Q0VXC3"/>
<protein>
    <recommendedName>
        <fullName evidence="4">Pseudouridine synthase</fullName>
        <ecNumber evidence="4">5.4.99.-</ecNumber>
    </recommendedName>
</protein>
<evidence type="ECO:0000313" key="7">
    <source>
        <dbReference type="Proteomes" id="UP000290649"/>
    </source>
</evidence>
<dbReference type="InterPro" id="IPR000748">
    <property type="entry name" value="PsdUridine_synth_RsuA/RluB/E/F"/>
</dbReference>
<evidence type="ECO:0000259" key="5">
    <source>
        <dbReference type="SMART" id="SM00363"/>
    </source>
</evidence>
<dbReference type="SUPFAM" id="SSF55174">
    <property type="entry name" value="Alpha-L RNA-binding motif"/>
    <property type="match status" value="1"/>
</dbReference>
<organism evidence="6 7">
    <name type="scientific">Anaerobacillus alkaliphilus</name>
    <dbReference type="NCBI Taxonomy" id="1548597"/>
    <lineage>
        <taxon>Bacteria</taxon>
        <taxon>Bacillati</taxon>
        <taxon>Bacillota</taxon>
        <taxon>Bacilli</taxon>
        <taxon>Bacillales</taxon>
        <taxon>Bacillaceae</taxon>
        <taxon>Anaerobacillus</taxon>
    </lineage>
</organism>
<comment type="caution">
    <text evidence="6">The sequence shown here is derived from an EMBL/GenBank/DDBJ whole genome shotgun (WGS) entry which is preliminary data.</text>
</comment>